<evidence type="ECO:0000256" key="1">
    <source>
        <dbReference type="SAM" id="Phobius"/>
    </source>
</evidence>
<dbReference type="KEGG" id="ccjz:ccrud_01365"/>
<reference evidence="3 4" key="1">
    <citation type="submission" date="2016-05" db="EMBL/GenBank/DDBJ databases">
        <title>Complete genome sequence of Corynebacterium crudilactis, a new Corynebacterium species isolated from raw cow's milk.</title>
        <authorList>
            <person name="Christian R."/>
            <person name="Zimmermann J."/>
            <person name="Lipski A."/>
            <person name="Kalinowski J."/>
        </authorList>
    </citation>
    <scope>NUCLEOTIDE SEQUENCE [LARGE SCALE GENOMIC DNA]</scope>
    <source>
        <strain evidence="3 4">JZ16</strain>
    </source>
</reference>
<keyword evidence="2" id="KW-0732">Signal</keyword>
<evidence type="ECO:0000256" key="2">
    <source>
        <dbReference type="SAM" id="SignalP"/>
    </source>
</evidence>
<protein>
    <recommendedName>
        <fullName evidence="5">Secreted protein</fullName>
    </recommendedName>
</protein>
<dbReference type="EMBL" id="CP015622">
    <property type="protein sequence ID" value="ANE02996.1"/>
    <property type="molecule type" value="Genomic_DNA"/>
</dbReference>
<dbReference type="OrthoDB" id="4412444at2"/>
<feature type="signal peptide" evidence="2">
    <location>
        <begin position="1"/>
        <end position="26"/>
    </location>
</feature>
<accession>A0A172QQM7</accession>
<dbReference type="Proteomes" id="UP000076929">
    <property type="component" value="Chromosome"/>
</dbReference>
<keyword evidence="1" id="KW-0812">Transmembrane</keyword>
<keyword evidence="1" id="KW-1133">Transmembrane helix</keyword>
<keyword evidence="4" id="KW-1185">Reference proteome</keyword>
<gene>
    <name evidence="3" type="ORF">ccrud_01365</name>
</gene>
<evidence type="ECO:0000313" key="4">
    <source>
        <dbReference type="Proteomes" id="UP000076929"/>
    </source>
</evidence>
<name>A0A172QQM7_9CORY</name>
<dbReference type="RefSeq" id="WP_066563822.1">
    <property type="nucleotide sequence ID" value="NZ_CP015622.1"/>
</dbReference>
<proteinExistence type="predicted"/>
<evidence type="ECO:0008006" key="5">
    <source>
        <dbReference type="Google" id="ProtNLM"/>
    </source>
</evidence>
<keyword evidence="1" id="KW-0472">Membrane</keyword>
<evidence type="ECO:0000313" key="3">
    <source>
        <dbReference type="EMBL" id="ANE02996.1"/>
    </source>
</evidence>
<dbReference type="AlphaFoldDB" id="A0A172QQM7"/>
<organism evidence="3 4">
    <name type="scientific">Corynebacterium crudilactis</name>
    <dbReference type="NCBI Taxonomy" id="1652495"/>
    <lineage>
        <taxon>Bacteria</taxon>
        <taxon>Bacillati</taxon>
        <taxon>Actinomycetota</taxon>
        <taxon>Actinomycetes</taxon>
        <taxon>Mycobacteriales</taxon>
        <taxon>Corynebacteriaceae</taxon>
        <taxon>Corynebacterium</taxon>
    </lineage>
</organism>
<feature type="chain" id="PRO_5007999767" description="Secreted protein" evidence="2">
    <location>
        <begin position="27"/>
        <end position="97"/>
    </location>
</feature>
<feature type="transmembrane region" description="Helical" evidence="1">
    <location>
        <begin position="76"/>
        <end position="95"/>
    </location>
</feature>
<sequence>MRFKSVAAVALSTALIMGGTAGVANAQQASPSSMIEIPREFVNTVQNFLPGTSYADAESALQSTAGSVALNSTAGILLPIIAPFLGIGIVGSAVLSA</sequence>